<evidence type="ECO:0000256" key="1">
    <source>
        <dbReference type="SAM" id="MobiDB-lite"/>
    </source>
</evidence>
<dbReference type="HOGENOM" id="CLU_045152_0_0_1"/>
<evidence type="ECO:0008006" key="4">
    <source>
        <dbReference type="Google" id="ProtNLM"/>
    </source>
</evidence>
<feature type="compositionally biased region" description="Acidic residues" evidence="1">
    <location>
        <begin position="334"/>
        <end position="344"/>
    </location>
</feature>
<keyword evidence="3" id="KW-1185">Reference proteome</keyword>
<feature type="region of interest" description="Disordered" evidence="1">
    <location>
        <begin position="315"/>
        <end position="344"/>
    </location>
</feature>
<dbReference type="EMBL" id="CDHN01000003">
    <property type="protein sequence ID" value="CEJ90626.1"/>
    <property type="molecule type" value="Genomic_DNA"/>
</dbReference>
<name>A0A0A1T0H0_9HYPO</name>
<organism evidence="2 3">
    <name type="scientific">[Torrubiella] hemipterigena</name>
    <dbReference type="NCBI Taxonomy" id="1531966"/>
    <lineage>
        <taxon>Eukaryota</taxon>
        <taxon>Fungi</taxon>
        <taxon>Dikarya</taxon>
        <taxon>Ascomycota</taxon>
        <taxon>Pezizomycotina</taxon>
        <taxon>Sordariomycetes</taxon>
        <taxon>Hypocreomycetidae</taxon>
        <taxon>Hypocreales</taxon>
        <taxon>Clavicipitaceae</taxon>
        <taxon>Clavicipitaceae incertae sedis</taxon>
        <taxon>'Torrubiella' clade</taxon>
    </lineage>
</organism>
<proteinExistence type="predicted"/>
<dbReference type="Proteomes" id="UP000039046">
    <property type="component" value="Unassembled WGS sequence"/>
</dbReference>
<evidence type="ECO:0000313" key="2">
    <source>
        <dbReference type="EMBL" id="CEJ90626.1"/>
    </source>
</evidence>
<sequence length="344" mass="39162">MPLFYLPPEILLHILRYIDSDFFAQDVDRLAINKQWHQLAWPVFLHDVILNSQSLETIYSRPVKGAALDGLQRHTDALEVKLCGFDEWAAKSDSLYPEANLRDVVKWTTRLGENLDRLSALFRKSIRLKSLTIEAMPELQHAGMRASRRAYLSISTIQNMISIESVTCLDIDTGGTALSSRRNKSLHLCDAISRRLPHLRRLRCRACLLCPEILRIQPDSTYSNLEEVIINLSLSGMTPQETAYQYPARCNHSSFLTVRAALEDRAITLAGRMERPKMVRLIWHSLPSMQIFAFDATDGRLSRLKSLNQWDAKGEEIRDELPSSESEIGSVEFDSSEASESEED</sequence>
<dbReference type="OrthoDB" id="3637487at2759"/>
<dbReference type="STRING" id="1531966.A0A0A1T0H0"/>
<gene>
    <name evidence="2" type="ORF">VHEMI06394</name>
</gene>
<accession>A0A0A1T0H0</accession>
<evidence type="ECO:0000313" key="3">
    <source>
        <dbReference type="Proteomes" id="UP000039046"/>
    </source>
</evidence>
<reference evidence="2 3" key="1">
    <citation type="journal article" date="2015" name="Genome Announc.">
        <title>Draft Genome Sequence and Gene Annotation of the Entomopathogenic Fungus Verticillium hemipterigenum.</title>
        <authorList>
            <person name="Horn F."/>
            <person name="Habel A."/>
            <person name="Scharf D.H."/>
            <person name="Dworschak J."/>
            <person name="Brakhage A.A."/>
            <person name="Guthke R."/>
            <person name="Hertweck C."/>
            <person name="Linde J."/>
        </authorList>
    </citation>
    <scope>NUCLEOTIDE SEQUENCE [LARGE SCALE GENOMIC DNA]</scope>
</reference>
<dbReference type="AlphaFoldDB" id="A0A0A1T0H0"/>
<protein>
    <recommendedName>
        <fullName evidence="4">F-box domain-containing protein</fullName>
    </recommendedName>
</protein>